<dbReference type="OrthoDB" id="2626117at2"/>
<proteinExistence type="predicted"/>
<evidence type="ECO:0000259" key="1">
    <source>
        <dbReference type="PROSITE" id="PS50075"/>
    </source>
</evidence>
<keyword evidence="3" id="KW-1185">Reference proteome</keyword>
<evidence type="ECO:0000313" key="3">
    <source>
        <dbReference type="Proteomes" id="UP000319897"/>
    </source>
</evidence>
<gene>
    <name evidence="2" type="ORF">FJQ54_09850</name>
</gene>
<sequence>MRGASTEVASLSVTPDQIVEDVAATLVDALSLTPDVAEGLTRETLLFGSLPELDSMAVATVLTALEDRFGILIDDDEVSGELFESVGTLSDFVSAKLAG</sequence>
<dbReference type="InterPro" id="IPR036736">
    <property type="entry name" value="ACP-like_sf"/>
</dbReference>
<dbReference type="Proteomes" id="UP000319897">
    <property type="component" value="Unassembled WGS sequence"/>
</dbReference>
<name>A0A501XLN3_9SPHN</name>
<evidence type="ECO:0000313" key="2">
    <source>
        <dbReference type="EMBL" id="TPE61184.1"/>
    </source>
</evidence>
<protein>
    <submittedName>
        <fullName evidence="2">Acyl carrier protein</fullName>
    </submittedName>
</protein>
<feature type="domain" description="Carrier" evidence="1">
    <location>
        <begin position="16"/>
        <end position="97"/>
    </location>
</feature>
<dbReference type="EMBL" id="VFSU01000024">
    <property type="protein sequence ID" value="TPE61184.1"/>
    <property type="molecule type" value="Genomic_DNA"/>
</dbReference>
<dbReference type="InterPro" id="IPR009081">
    <property type="entry name" value="PP-bd_ACP"/>
</dbReference>
<dbReference type="PROSITE" id="PS50075">
    <property type="entry name" value="CARRIER"/>
    <property type="match status" value="1"/>
</dbReference>
<dbReference type="SUPFAM" id="SSF47336">
    <property type="entry name" value="ACP-like"/>
    <property type="match status" value="1"/>
</dbReference>
<dbReference type="Gene3D" id="1.10.1200.10">
    <property type="entry name" value="ACP-like"/>
    <property type="match status" value="1"/>
</dbReference>
<dbReference type="AlphaFoldDB" id="A0A501XLN3"/>
<comment type="caution">
    <text evidence="2">The sequence shown here is derived from an EMBL/GenBank/DDBJ whole genome shotgun (WGS) entry which is preliminary data.</text>
</comment>
<accession>A0A501XLN3</accession>
<organism evidence="2 3">
    <name type="scientific">Sandaracinobacter neustonicus</name>
    <dbReference type="NCBI Taxonomy" id="1715348"/>
    <lineage>
        <taxon>Bacteria</taxon>
        <taxon>Pseudomonadati</taxon>
        <taxon>Pseudomonadota</taxon>
        <taxon>Alphaproteobacteria</taxon>
        <taxon>Sphingomonadales</taxon>
        <taxon>Sphingosinicellaceae</taxon>
        <taxon>Sandaracinobacter</taxon>
    </lineage>
</organism>
<reference evidence="2 3" key="1">
    <citation type="submission" date="2019-06" db="EMBL/GenBank/DDBJ databases">
        <authorList>
            <person name="Lee I."/>
            <person name="Jang G.I."/>
            <person name="Hwang C.Y."/>
        </authorList>
    </citation>
    <scope>NUCLEOTIDE SEQUENCE [LARGE SCALE GENOMIC DNA]</scope>
    <source>
        <strain evidence="2 3">PAMC 28131</strain>
    </source>
</reference>